<dbReference type="KEGG" id="msho:MSHO_42540"/>
<accession>A0A7I7LHQ7</accession>
<dbReference type="AlphaFoldDB" id="A0A7I7LHQ7"/>
<organism evidence="1 2">
    <name type="scientific">Mycobacterium shottsii</name>
    <dbReference type="NCBI Taxonomy" id="133549"/>
    <lineage>
        <taxon>Bacteria</taxon>
        <taxon>Bacillati</taxon>
        <taxon>Actinomycetota</taxon>
        <taxon>Actinomycetes</taxon>
        <taxon>Mycobacteriales</taxon>
        <taxon>Mycobacteriaceae</taxon>
        <taxon>Mycobacterium</taxon>
        <taxon>Mycobacterium ulcerans group</taxon>
    </lineage>
</organism>
<evidence type="ECO:0000313" key="2">
    <source>
        <dbReference type="Proteomes" id="UP000467164"/>
    </source>
</evidence>
<sequence length="117" mass="12164">MAKVPAMNANMATKVDSPMSFHISGAAEISSAIIAIGSTHFCARWMGSAMRVAASGQRALIAIPAPSGASTDMAISSPMAPGLETSWRPKMSSSNIAAMVSTGTTRTARMMTRPRAY</sequence>
<name>A0A7I7LHQ7_9MYCO</name>
<reference evidence="1 2" key="1">
    <citation type="journal article" date="2019" name="Emerg. Microbes Infect.">
        <title>Comprehensive subspecies identification of 175 nontuberculous mycobacteria species based on 7547 genomic profiles.</title>
        <authorList>
            <person name="Matsumoto Y."/>
            <person name="Kinjo T."/>
            <person name="Motooka D."/>
            <person name="Nabeya D."/>
            <person name="Jung N."/>
            <person name="Uechi K."/>
            <person name="Horii T."/>
            <person name="Iida T."/>
            <person name="Fujita J."/>
            <person name="Nakamura S."/>
        </authorList>
    </citation>
    <scope>NUCLEOTIDE SEQUENCE [LARGE SCALE GENOMIC DNA]</scope>
    <source>
        <strain evidence="1 2">JCM 12657</strain>
    </source>
</reference>
<gene>
    <name evidence="1" type="ORF">MSHO_42540</name>
</gene>
<protein>
    <submittedName>
        <fullName evidence="1">Uncharacterized protein</fullName>
    </submittedName>
</protein>
<proteinExistence type="predicted"/>
<evidence type="ECO:0000313" key="1">
    <source>
        <dbReference type="EMBL" id="BBX58909.1"/>
    </source>
</evidence>
<keyword evidence="2" id="KW-1185">Reference proteome</keyword>
<dbReference type="EMBL" id="AP022572">
    <property type="protein sequence ID" value="BBX58909.1"/>
    <property type="molecule type" value="Genomic_DNA"/>
</dbReference>
<dbReference type="Proteomes" id="UP000467164">
    <property type="component" value="Chromosome"/>
</dbReference>